<accession>T1GRN8</accession>
<dbReference type="OMA" id="FTWINFY"/>
<evidence type="ECO:0000313" key="8">
    <source>
        <dbReference type="EnsemblMetazoa" id="MESCA006325-PA"/>
    </source>
</evidence>
<feature type="transmembrane region" description="Helical" evidence="7">
    <location>
        <begin position="29"/>
        <end position="52"/>
    </location>
</feature>
<dbReference type="InterPro" id="IPR018469">
    <property type="entry name" value="Dual_oxidase_maturation_fac"/>
</dbReference>
<reference evidence="8" key="2">
    <citation type="submission" date="2015-06" db="UniProtKB">
        <authorList>
            <consortium name="EnsemblMetazoa"/>
        </authorList>
    </citation>
    <scope>IDENTIFICATION</scope>
</reference>
<sequence>MKGWFDAFRDDGGPTLYSFSNRTPVTGDVSIVAVSVLFATVYIAFLVIFPGVRKQGNRDKIKHF</sequence>
<comment type="similarity">
    <text evidence="2">Belongs to the DUOXA family.</text>
</comment>
<dbReference type="EnsemblMetazoa" id="MESCA006325-RA">
    <property type="protein sequence ID" value="MESCA006325-PA"/>
    <property type="gene ID" value="MESCA006325"/>
</dbReference>
<dbReference type="Pfam" id="PF10204">
    <property type="entry name" value="DuoxA"/>
    <property type="match status" value="1"/>
</dbReference>
<reference evidence="9" key="1">
    <citation type="submission" date="2013-02" db="EMBL/GenBank/DDBJ databases">
        <authorList>
            <person name="Hughes D."/>
        </authorList>
    </citation>
    <scope>NUCLEOTIDE SEQUENCE</scope>
    <source>
        <strain>Durham</strain>
        <strain evidence="9">NC isolate 2 -- Noor lab</strain>
    </source>
</reference>
<evidence type="ECO:0000256" key="1">
    <source>
        <dbReference type="ARBA" id="ARBA00004141"/>
    </source>
</evidence>
<dbReference type="GO" id="GO:0015031">
    <property type="term" value="P:protein transport"/>
    <property type="evidence" value="ECO:0007669"/>
    <property type="project" value="InterPro"/>
</dbReference>
<keyword evidence="3 7" id="KW-0812">Transmembrane</keyword>
<keyword evidence="9" id="KW-1185">Reference proteome</keyword>
<keyword evidence="5 7" id="KW-0472">Membrane</keyword>
<proteinExistence type="inferred from homology"/>
<keyword evidence="4 7" id="KW-1133">Transmembrane helix</keyword>
<evidence type="ECO:0000256" key="5">
    <source>
        <dbReference type="ARBA" id="ARBA00023136"/>
    </source>
</evidence>
<protein>
    <submittedName>
        <fullName evidence="8">Uncharacterized protein</fullName>
    </submittedName>
</protein>
<dbReference type="STRING" id="36166.T1GRN8"/>
<evidence type="ECO:0000256" key="2">
    <source>
        <dbReference type="ARBA" id="ARBA00009816"/>
    </source>
</evidence>
<dbReference type="Proteomes" id="UP000015102">
    <property type="component" value="Unassembled WGS sequence"/>
</dbReference>
<comment type="subcellular location">
    <subcellularLocation>
        <location evidence="1">Membrane</location>
        <topology evidence="1">Multi-pass membrane protein</topology>
    </subcellularLocation>
</comment>
<evidence type="ECO:0000256" key="4">
    <source>
        <dbReference type="ARBA" id="ARBA00022989"/>
    </source>
</evidence>
<evidence type="ECO:0000256" key="6">
    <source>
        <dbReference type="ARBA" id="ARBA00023180"/>
    </source>
</evidence>
<dbReference type="PANTHER" id="PTHR31158">
    <property type="entry name" value="DUAL OXIDASE 2"/>
    <property type="match status" value="1"/>
</dbReference>
<organism evidence="8 9">
    <name type="scientific">Megaselia scalaris</name>
    <name type="common">Humpbacked fly</name>
    <name type="synonym">Phora scalaris</name>
    <dbReference type="NCBI Taxonomy" id="36166"/>
    <lineage>
        <taxon>Eukaryota</taxon>
        <taxon>Metazoa</taxon>
        <taxon>Ecdysozoa</taxon>
        <taxon>Arthropoda</taxon>
        <taxon>Hexapoda</taxon>
        <taxon>Insecta</taxon>
        <taxon>Pterygota</taxon>
        <taxon>Neoptera</taxon>
        <taxon>Endopterygota</taxon>
        <taxon>Diptera</taxon>
        <taxon>Brachycera</taxon>
        <taxon>Muscomorpha</taxon>
        <taxon>Platypezoidea</taxon>
        <taxon>Phoridae</taxon>
        <taxon>Megaseliini</taxon>
        <taxon>Megaselia</taxon>
    </lineage>
</organism>
<name>T1GRN8_MEGSC</name>
<dbReference type="HOGENOM" id="CLU_2870154_0_0_1"/>
<dbReference type="AlphaFoldDB" id="T1GRN8"/>
<evidence type="ECO:0000256" key="3">
    <source>
        <dbReference type="ARBA" id="ARBA00022692"/>
    </source>
</evidence>
<dbReference type="PANTHER" id="PTHR31158:SF10">
    <property type="entry name" value="LD27791P"/>
    <property type="match status" value="1"/>
</dbReference>
<evidence type="ECO:0000256" key="7">
    <source>
        <dbReference type="SAM" id="Phobius"/>
    </source>
</evidence>
<dbReference type="EMBL" id="CAQQ02072431">
    <property type="status" value="NOT_ANNOTATED_CDS"/>
    <property type="molecule type" value="Genomic_DNA"/>
</dbReference>
<dbReference type="GO" id="GO:0005789">
    <property type="term" value="C:endoplasmic reticulum membrane"/>
    <property type="evidence" value="ECO:0007669"/>
    <property type="project" value="InterPro"/>
</dbReference>
<evidence type="ECO:0000313" key="9">
    <source>
        <dbReference type="Proteomes" id="UP000015102"/>
    </source>
</evidence>
<keyword evidence="6" id="KW-0325">Glycoprotein</keyword>